<evidence type="ECO:0000313" key="13">
    <source>
        <dbReference type="Proteomes" id="UP000000707"/>
    </source>
</evidence>
<dbReference type="Gene3D" id="1.10.510.10">
    <property type="entry name" value="Transferase(Phosphotransferase) domain 1"/>
    <property type="match status" value="1"/>
</dbReference>
<dbReference type="GO" id="GO:0000077">
    <property type="term" value="P:DNA damage checkpoint signaling"/>
    <property type="evidence" value="ECO:0007669"/>
    <property type="project" value="InterPro"/>
</dbReference>
<evidence type="ECO:0000256" key="9">
    <source>
        <dbReference type="SAM" id="MobiDB-lite"/>
    </source>
</evidence>
<dbReference type="InterPro" id="IPR016256">
    <property type="entry name" value="Ser/Thr_kinase_Rad53"/>
</dbReference>
<dbReference type="InterPro" id="IPR008984">
    <property type="entry name" value="SMAD_FHA_dom_sf"/>
</dbReference>
<keyword evidence="6 7" id="KW-0067">ATP-binding</keyword>
<feature type="region of interest" description="Disordered" evidence="9">
    <location>
        <begin position="1"/>
        <end position="23"/>
    </location>
</feature>
<dbReference type="GO" id="GO:0004712">
    <property type="term" value="F:protein serine/threonine/tyrosine kinase activity"/>
    <property type="evidence" value="ECO:0007669"/>
    <property type="project" value="UniProtKB-EC"/>
</dbReference>
<dbReference type="EMBL" id="GL996528">
    <property type="protein sequence ID" value="EGV60398.1"/>
    <property type="molecule type" value="Genomic_DNA"/>
</dbReference>
<dbReference type="GO" id="GO:0003688">
    <property type="term" value="F:DNA replication origin binding"/>
    <property type="evidence" value="ECO:0007669"/>
    <property type="project" value="InterPro"/>
</dbReference>
<dbReference type="InterPro" id="IPR000253">
    <property type="entry name" value="FHA_dom"/>
</dbReference>
<feature type="domain" description="FHA" evidence="10">
    <location>
        <begin position="50"/>
        <end position="101"/>
    </location>
</feature>
<dbReference type="AlphaFoldDB" id="G3BDW6"/>
<dbReference type="PROSITE" id="PS00107">
    <property type="entry name" value="PROTEIN_KINASE_ATP"/>
    <property type="match status" value="1"/>
</dbReference>
<dbReference type="KEGG" id="cten:18249250"/>
<dbReference type="GO" id="GO:0006270">
    <property type="term" value="P:DNA replication initiation"/>
    <property type="evidence" value="ECO:0007669"/>
    <property type="project" value="InterPro"/>
</dbReference>
<name>G3BDW6_CANTC</name>
<proteinExistence type="inferred from homology"/>
<evidence type="ECO:0000256" key="1">
    <source>
        <dbReference type="ARBA" id="ARBA00005575"/>
    </source>
</evidence>
<keyword evidence="7" id="KW-0227">DNA damage</keyword>
<dbReference type="SUPFAM" id="SSF56112">
    <property type="entry name" value="Protein kinase-like (PK-like)"/>
    <property type="match status" value="1"/>
</dbReference>
<gene>
    <name evidence="12" type="ORF">CANTEDRAFT_127596</name>
</gene>
<dbReference type="GO" id="GO:0009202">
    <property type="term" value="P:deoxyribonucleoside triphosphate biosynthetic process"/>
    <property type="evidence" value="ECO:0007669"/>
    <property type="project" value="InterPro"/>
</dbReference>
<keyword evidence="7" id="KW-0539">Nucleus</keyword>
<dbReference type="GO" id="GO:0005634">
    <property type="term" value="C:nucleus"/>
    <property type="evidence" value="ECO:0007669"/>
    <property type="project" value="UniProtKB-SubCell"/>
</dbReference>
<keyword evidence="13" id="KW-1185">Reference proteome</keyword>
<dbReference type="eggNOG" id="KOG0615">
    <property type="taxonomic scope" value="Eukaryota"/>
</dbReference>
<comment type="function">
    <text evidence="7">Controls S-phase checkpoint as well as G1 and G2 DNA damage checkpoints. Phosphorylates proteins on serine, threonine, and tyrosine. Prevents entry into anaphase and mitotic exit after DNA damage via regulation of the Polo kinase CDC5.</text>
</comment>
<feature type="compositionally biased region" description="Low complexity" evidence="9">
    <location>
        <begin position="1"/>
        <end position="21"/>
    </location>
</feature>
<dbReference type="InterPro" id="IPR000719">
    <property type="entry name" value="Prot_kinase_dom"/>
</dbReference>
<keyword evidence="5 7" id="KW-0418">Kinase</keyword>
<comment type="catalytic activity">
    <reaction evidence="7">
        <text>L-threonyl-[protein] + ATP = O-phospho-L-threonyl-[protein] + ADP + H(+)</text>
        <dbReference type="Rhea" id="RHEA:46608"/>
        <dbReference type="Rhea" id="RHEA-COMP:11060"/>
        <dbReference type="Rhea" id="RHEA-COMP:11605"/>
        <dbReference type="ChEBI" id="CHEBI:15378"/>
        <dbReference type="ChEBI" id="CHEBI:30013"/>
        <dbReference type="ChEBI" id="CHEBI:30616"/>
        <dbReference type="ChEBI" id="CHEBI:61977"/>
        <dbReference type="ChEBI" id="CHEBI:456216"/>
        <dbReference type="EC" id="2.7.12.1"/>
    </reaction>
</comment>
<dbReference type="PROSITE" id="PS50011">
    <property type="entry name" value="PROTEIN_KINASE_DOM"/>
    <property type="match status" value="1"/>
</dbReference>
<dbReference type="Gene3D" id="3.30.200.20">
    <property type="entry name" value="Phosphorylase Kinase, domain 1"/>
    <property type="match status" value="1"/>
</dbReference>
<dbReference type="InterPro" id="IPR011009">
    <property type="entry name" value="Kinase-like_dom_sf"/>
</dbReference>
<evidence type="ECO:0000259" key="11">
    <source>
        <dbReference type="PROSITE" id="PS50011"/>
    </source>
</evidence>
<evidence type="ECO:0000256" key="2">
    <source>
        <dbReference type="ARBA" id="ARBA00022527"/>
    </source>
</evidence>
<dbReference type="PROSITE" id="PS50006">
    <property type="entry name" value="FHA_DOMAIN"/>
    <property type="match status" value="2"/>
</dbReference>
<accession>G3BDW6</accession>
<dbReference type="PANTHER" id="PTHR24347">
    <property type="entry name" value="SERINE/THREONINE-PROTEIN KINASE"/>
    <property type="match status" value="1"/>
</dbReference>
<dbReference type="STRING" id="590646.G3BDW6"/>
<dbReference type="Proteomes" id="UP000000707">
    <property type="component" value="Unassembled WGS sequence"/>
</dbReference>
<dbReference type="GO" id="GO:0005524">
    <property type="term" value="F:ATP binding"/>
    <property type="evidence" value="ECO:0007669"/>
    <property type="project" value="UniProtKB-UniRule"/>
</dbReference>
<feature type="binding site" evidence="8">
    <location>
        <position position="184"/>
    </location>
    <ligand>
        <name>ATP</name>
        <dbReference type="ChEBI" id="CHEBI:30616"/>
    </ligand>
</feature>
<evidence type="ECO:0000259" key="10">
    <source>
        <dbReference type="PROSITE" id="PS50006"/>
    </source>
</evidence>
<dbReference type="PROSITE" id="PS00108">
    <property type="entry name" value="PROTEIN_KINASE_ST"/>
    <property type="match status" value="1"/>
</dbReference>
<dbReference type="GO" id="GO:0006281">
    <property type="term" value="P:DNA repair"/>
    <property type="evidence" value="ECO:0007669"/>
    <property type="project" value="InterPro"/>
</dbReference>
<dbReference type="InterPro" id="IPR017441">
    <property type="entry name" value="Protein_kinase_ATP_BS"/>
</dbReference>
<dbReference type="EC" id="2.7.12.1" evidence="7"/>
<keyword evidence="2 7" id="KW-0723">Serine/threonine-protein kinase</keyword>
<dbReference type="SMART" id="SM00220">
    <property type="entry name" value="S_TKc"/>
    <property type="match status" value="1"/>
</dbReference>
<sequence>MEPTQATQPTQQSPSTQAPSTDPNHLCRLICTTGQYTFFDFNISGGKKSWSFGRNQENDFILNNSTRYSNKHFKFWFNIDGKTLWVQDTSTNGTYLNNNRLVKGSNYMLNQGDEVSVGNGVRKDELKFVVLFSDLFNPSNHNSTIKDEGIYKDFIVHNETIGQGAFATVKKVIERATGDAYAVKIINKRKALNTGGGMVEVERELSILRKLNHPNIVKLKSFYEDLDNYYLVMEFVPGGDLMDFVAANGAIGEEATRVITKQILKGIHYVHSKGISHRDLKPDNILIMSDDPIVVKISDFGLAKISDNSTFMKTFCGTLAYVAPEIITGKYGASQPTQTQTQSQSPNTLYDNSVDIWSLGCLVYVLLTSHLPFNGKTQNQMFSKIKSGQYHTSPLNMYKVSELGLDFIKNCLIVKPEDRFTTEQALNHEWIKSIDDGMGDDLEFPANGGSQSQRLSLSQSQSQQLRKIDNGISITSNNQIDDQDQDMMMRPLKKEEFKVPKRVVPLPQSQPVKRDNDDFTKVNGFIKQSTTQAVSGQPMEGPQKKFTNLPLDTFIMLEPTKDSMLDKPIVIRQGINPYAIGRNETCDTYINDDRMSKIHCLLNRRRHPVMELSIYESPAHCLEDIWLLDFSTNSCFLNGGKIGKGNKIQIFDGDRLDLFVDQYTHEGLSYTIHIIDKTGLFNEGKRVNQSLVIKQDANDQKLRPMPVDSVLNSVIGNGGNFNSALRSQKKRQGLENSNSVVKRADLKVENFPAGRSWIE</sequence>
<reference evidence="12 13" key="1">
    <citation type="journal article" date="2011" name="Proc. Natl. Acad. Sci. U.S.A.">
        <title>Comparative genomics of xylose-fermenting fungi for enhanced biofuel production.</title>
        <authorList>
            <person name="Wohlbach D.J."/>
            <person name="Kuo A."/>
            <person name="Sato T.K."/>
            <person name="Potts K.M."/>
            <person name="Salamov A.A."/>
            <person name="LaButti K.M."/>
            <person name="Sun H."/>
            <person name="Clum A."/>
            <person name="Pangilinan J.L."/>
            <person name="Lindquist E.A."/>
            <person name="Lucas S."/>
            <person name="Lapidus A."/>
            <person name="Jin M."/>
            <person name="Gunawan C."/>
            <person name="Balan V."/>
            <person name="Dale B.E."/>
            <person name="Jeffries T.W."/>
            <person name="Zinkel R."/>
            <person name="Barry K.W."/>
            <person name="Grigoriev I.V."/>
            <person name="Gasch A.P."/>
        </authorList>
    </citation>
    <scope>NUCLEOTIDE SEQUENCE [LARGE SCALE GENOMIC DNA]</scope>
    <source>
        <strain evidence="13">ATCC 10573 / BCRC 21748 / CBS 615 / JCM 9827 / NBRC 10315 / NRRL Y-1498 / VKM Y-70</strain>
    </source>
</reference>
<dbReference type="GO" id="GO:0030447">
    <property type="term" value="P:filamentous growth"/>
    <property type="evidence" value="ECO:0007669"/>
    <property type="project" value="UniProtKB-ARBA"/>
</dbReference>
<evidence type="ECO:0000256" key="5">
    <source>
        <dbReference type="ARBA" id="ARBA00022777"/>
    </source>
</evidence>
<dbReference type="SMART" id="SM00240">
    <property type="entry name" value="FHA"/>
    <property type="match status" value="2"/>
</dbReference>
<evidence type="ECO:0000256" key="3">
    <source>
        <dbReference type="ARBA" id="ARBA00022679"/>
    </source>
</evidence>
<dbReference type="Gene3D" id="2.60.200.20">
    <property type="match status" value="2"/>
</dbReference>
<evidence type="ECO:0000256" key="6">
    <source>
        <dbReference type="ARBA" id="ARBA00022840"/>
    </source>
</evidence>
<keyword evidence="7" id="KW-0131">Cell cycle</keyword>
<feature type="domain" description="Protein kinase" evidence="11">
    <location>
        <begin position="155"/>
        <end position="431"/>
    </location>
</feature>
<dbReference type="FunFam" id="3.30.200.20:FF:000315">
    <property type="entry name" value="Calcium-dependent protein kinase 3"/>
    <property type="match status" value="1"/>
</dbReference>
<organism evidence="13">
    <name type="scientific">Candida tenuis (strain ATCC 10573 / BCRC 21748 / CBS 615 / JCM 9827 / NBRC 10315 / NRRL Y-1498 / VKM Y-70)</name>
    <name type="common">Yeast</name>
    <name type="synonym">Yamadazyma tenuis</name>
    <dbReference type="NCBI Taxonomy" id="590646"/>
    <lineage>
        <taxon>Eukaryota</taxon>
        <taxon>Fungi</taxon>
        <taxon>Dikarya</taxon>
        <taxon>Ascomycota</taxon>
        <taxon>Saccharomycotina</taxon>
        <taxon>Pichiomycetes</taxon>
        <taxon>Debaryomycetaceae</taxon>
        <taxon>Yamadazyma</taxon>
    </lineage>
</organism>
<evidence type="ECO:0000256" key="4">
    <source>
        <dbReference type="ARBA" id="ARBA00022741"/>
    </source>
</evidence>
<protein>
    <recommendedName>
        <fullName evidence="7">Serine/threonine-protein kinase RAD53</fullName>
        <ecNumber evidence="7">2.7.12.1</ecNumber>
    </recommendedName>
</protein>
<feature type="domain" description="FHA" evidence="10">
    <location>
        <begin position="578"/>
        <end position="642"/>
    </location>
</feature>
<evidence type="ECO:0000313" key="12">
    <source>
        <dbReference type="EMBL" id="EGV60398.1"/>
    </source>
</evidence>
<dbReference type="FunFam" id="1.10.510.10:FF:000651">
    <property type="entry name" value="Serine/threonine-protein kinase RAD53"/>
    <property type="match status" value="1"/>
</dbReference>
<comment type="similarity">
    <text evidence="1 7">Belongs to the protein kinase superfamily. CAMK Ser/Thr protein kinase family. CHEK2 subfamily.</text>
</comment>
<dbReference type="Pfam" id="PF00069">
    <property type="entry name" value="Pkinase"/>
    <property type="match status" value="1"/>
</dbReference>
<evidence type="ECO:0000256" key="8">
    <source>
        <dbReference type="PROSITE-ProRule" id="PRU10141"/>
    </source>
</evidence>
<dbReference type="GO" id="GO:0004713">
    <property type="term" value="F:protein tyrosine kinase activity"/>
    <property type="evidence" value="ECO:0007669"/>
    <property type="project" value="UniProtKB-KW"/>
</dbReference>
<keyword evidence="3 7" id="KW-0808">Transferase</keyword>
<dbReference type="SUPFAM" id="SSF49879">
    <property type="entry name" value="SMAD/FHA domain"/>
    <property type="match status" value="2"/>
</dbReference>
<keyword evidence="7" id="KW-0829">Tyrosine-protein kinase</keyword>
<dbReference type="InterPro" id="IPR008271">
    <property type="entry name" value="Ser/Thr_kinase_AS"/>
</dbReference>
<dbReference type="Pfam" id="PF00498">
    <property type="entry name" value="FHA"/>
    <property type="match status" value="2"/>
</dbReference>
<dbReference type="GeneID" id="18249250"/>
<dbReference type="PIRSF" id="PIRSF000661">
    <property type="entry name" value="Ser/Thr_PK_RAD53"/>
    <property type="match status" value="1"/>
</dbReference>
<dbReference type="OrthoDB" id="10252171at2759"/>
<keyword evidence="4 7" id="KW-0547">Nucleotide-binding</keyword>
<comment type="subcellular location">
    <subcellularLocation>
        <location evidence="7">Nucleus</location>
    </subcellularLocation>
</comment>
<dbReference type="HOGENOM" id="CLU_379543_0_0_1"/>
<dbReference type="GO" id="GO:0004674">
    <property type="term" value="F:protein serine/threonine kinase activity"/>
    <property type="evidence" value="ECO:0007669"/>
    <property type="project" value="UniProtKB-KW"/>
</dbReference>
<evidence type="ECO:0000256" key="7">
    <source>
        <dbReference type="PIRNR" id="PIRNR000661"/>
    </source>
</evidence>